<comment type="similarity">
    <text evidence="9">Belongs to the dethiobiotin synthetase family.</text>
</comment>
<evidence type="ECO:0000256" key="5">
    <source>
        <dbReference type="ARBA" id="ARBA00022756"/>
    </source>
</evidence>
<evidence type="ECO:0000256" key="3">
    <source>
        <dbReference type="ARBA" id="ARBA00022723"/>
    </source>
</evidence>
<keyword evidence="5 9" id="KW-0093">Biotin biosynthesis</keyword>
<protein>
    <recommendedName>
        <fullName evidence="9">ATP-dependent dethiobiotin synthetase BioD</fullName>
        <ecNumber evidence="9">6.3.3.3</ecNumber>
    </recommendedName>
    <alternativeName>
        <fullName evidence="9">DTB synthetase</fullName>
        <shortName evidence="9">DTBS</shortName>
    </alternativeName>
    <alternativeName>
        <fullName evidence="9">Dethiobiotin synthase</fullName>
    </alternativeName>
</protein>
<dbReference type="GO" id="GO:0009102">
    <property type="term" value="P:biotin biosynthetic process"/>
    <property type="evidence" value="ECO:0007669"/>
    <property type="project" value="UniProtKB-UniRule"/>
</dbReference>
<keyword evidence="4 9" id="KW-0547">Nucleotide-binding</keyword>
<dbReference type="GO" id="GO:0000287">
    <property type="term" value="F:magnesium ion binding"/>
    <property type="evidence" value="ECO:0007669"/>
    <property type="project" value="UniProtKB-UniRule"/>
</dbReference>
<dbReference type="Pfam" id="PF13500">
    <property type="entry name" value="AAA_26"/>
    <property type="match status" value="1"/>
</dbReference>
<feature type="binding site" evidence="9">
    <location>
        <begin position="114"/>
        <end position="117"/>
    </location>
    <ligand>
        <name>ATP</name>
        <dbReference type="ChEBI" id="CHEBI:30616"/>
    </ligand>
</feature>
<dbReference type="EMBL" id="JABAEW010000021">
    <property type="protein sequence ID" value="NMD87286.1"/>
    <property type="molecule type" value="Genomic_DNA"/>
</dbReference>
<gene>
    <name evidence="9 10" type="primary">bioD</name>
    <name evidence="11" type="ORF">C8D82_10129</name>
    <name evidence="10" type="ORF">HF882_11890</name>
</gene>
<dbReference type="Proteomes" id="UP000245959">
    <property type="component" value="Unassembled WGS sequence"/>
</dbReference>
<sequence>MNVYFVSGIDTDIGKTVAVGMMARYLHRRGRRVITVKLIQTGNVGFSEDLDRHRAMMGVGRFPEDEAGLTAPAIFSFPASPHFAAAREHRTVDLDAIRAAVEKVSANYDVVLLEGAGGLAVPLTEDLLTVDFAAERRYPLILVTSGRLGSLNHTIMSIEMAVRRGMKLAGVVYNWSAGADPEISADSRRMILKYLNKYQQPEILVELGKVAEPYPDTDFGPIFGER</sequence>
<dbReference type="GO" id="GO:0004141">
    <property type="term" value="F:dethiobiotin synthase activity"/>
    <property type="evidence" value="ECO:0007669"/>
    <property type="project" value="UniProtKB-UniRule"/>
</dbReference>
<evidence type="ECO:0000256" key="6">
    <source>
        <dbReference type="ARBA" id="ARBA00022840"/>
    </source>
</evidence>
<keyword evidence="7 9" id="KW-0460">Magnesium</keyword>
<evidence type="ECO:0000313" key="12">
    <source>
        <dbReference type="Proteomes" id="UP000245959"/>
    </source>
</evidence>
<dbReference type="SUPFAM" id="SSF52540">
    <property type="entry name" value="P-loop containing nucleoside triphosphate hydrolases"/>
    <property type="match status" value="1"/>
</dbReference>
<feature type="binding site" evidence="9">
    <location>
        <position position="49"/>
    </location>
    <ligand>
        <name>ATP</name>
        <dbReference type="ChEBI" id="CHEBI:30616"/>
    </ligand>
</feature>
<dbReference type="PANTHER" id="PTHR43210">
    <property type="entry name" value="DETHIOBIOTIN SYNTHETASE"/>
    <property type="match status" value="1"/>
</dbReference>
<dbReference type="InterPro" id="IPR004472">
    <property type="entry name" value="DTB_synth_BioD"/>
</dbReference>
<evidence type="ECO:0000256" key="8">
    <source>
        <dbReference type="ARBA" id="ARBA00047386"/>
    </source>
</evidence>
<evidence type="ECO:0000256" key="1">
    <source>
        <dbReference type="ARBA" id="ARBA00022490"/>
    </source>
</evidence>
<keyword evidence="12" id="KW-1185">Reference proteome</keyword>
<dbReference type="EMBL" id="QEKH01000001">
    <property type="protein sequence ID" value="PVY45839.1"/>
    <property type="molecule type" value="Genomic_DNA"/>
</dbReference>
<comment type="caution">
    <text evidence="11">The sequence shown here is derived from an EMBL/GenBank/DDBJ whole genome shotgun (WGS) entry which is preliminary data.</text>
</comment>
<dbReference type="InterPro" id="IPR027417">
    <property type="entry name" value="P-loop_NTPase"/>
</dbReference>
<evidence type="ECO:0000313" key="11">
    <source>
        <dbReference type="EMBL" id="PVY45839.1"/>
    </source>
</evidence>
<dbReference type="HAMAP" id="MF_00336">
    <property type="entry name" value="BioD"/>
    <property type="match status" value="1"/>
</dbReference>
<reference evidence="10 13" key="2">
    <citation type="submission" date="2020-04" db="EMBL/GenBank/DDBJ databases">
        <authorList>
            <person name="Hitch T.C.A."/>
            <person name="Wylensek D."/>
            <person name="Clavel T."/>
        </authorList>
    </citation>
    <scope>NUCLEOTIDE SEQUENCE [LARGE SCALE GENOMIC DNA]</scope>
    <source>
        <strain evidence="10 13">COR2-253-APC-1A</strain>
    </source>
</reference>
<dbReference type="EC" id="6.3.3.3" evidence="9"/>
<feature type="binding site" evidence="9">
    <location>
        <begin position="12"/>
        <end position="17"/>
    </location>
    <ligand>
        <name>ATP</name>
        <dbReference type="ChEBI" id="CHEBI:30616"/>
    </ligand>
</feature>
<dbReference type="UniPathway" id="UPA00078">
    <property type="reaction ID" value="UER00161"/>
</dbReference>
<comment type="catalytic activity">
    <reaction evidence="8">
        <text>(7R,8S)-8-amino-7-(carboxyamino)nonanoate + ATP = (4R,5S)-dethiobiotin + ADP + phosphate + H(+)</text>
        <dbReference type="Rhea" id="RHEA:63684"/>
        <dbReference type="ChEBI" id="CHEBI:15378"/>
        <dbReference type="ChEBI" id="CHEBI:30616"/>
        <dbReference type="ChEBI" id="CHEBI:43474"/>
        <dbReference type="ChEBI" id="CHEBI:149470"/>
        <dbReference type="ChEBI" id="CHEBI:149473"/>
        <dbReference type="ChEBI" id="CHEBI:456216"/>
    </reaction>
</comment>
<feature type="binding site" evidence="9">
    <location>
        <position position="16"/>
    </location>
    <ligand>
        <name>Mg(2+)</name>
        <dbReference type="ChEBI" id="CHEBI:18420"/>
    </ligand>
</feature>
<keyword evidence="6 9" id="KW-0067">ATP-binding</keyword>
<comment type="cofactor">
    <cofactor evidence="9">
        <name>Mg(2+)</name>
        <dbReference type="ChEBI" id="CHEBI:18420"/>
    </cofactor>
</comment>
<keyword evidence="1 9" id="KW-0963">Cytoplasm</keyword>
<evidence type="ECO:0000256" key="9">
    <source>
        <dbReference type="HAMAP-Rule" id="MF_00336"/>
    </source>
</evidence>
<comment type="caution">
    <text evidence="9">Lacks conserved residue(s) required for the propagation of feature annotation.</text>
</comment>
<feature type="binding site" evidence="9">
    <location>
        <position position="49"/>
    </location>
    <ligand>
        <name>Mg(2+)</name>
        <dbReference type="ChEBI" id="CHEBI:18420"/>
    </ligand>
</feature>
<dbReference type="GO" id="GO:0005524">
    <property type="term" value="F:ATP binding"/>
    <property type="evidence" value="ECO:0007669"/>
    <property type="project" value="UniProtKB-UniRule"/>
</dbReference>
<evidence type="ECO:0000313" key="13">
    <source>
        <dbReference type="Proteomes" id="UP000576225"/>
    </source>
</evidence>
<dbReference type="OrthoDB" id="9802097at2"/>
<dbReference type="CDD" id="cd03109">
    <property type="entry name" value="DTBS"/>
    <property type="match status" value="1"/>
</dbReference>
<comment type="catalytic activity">
    <reaction evidence="9">
        <text>(7R,8S)-7,8-diammoniononanoate + CO2 + ATP = (4R,5S)-dethiobiotin + ADP + phosphate + 3 H(+)</text>
        <dbReference type="Rhea" id="RHEA:15805"/>
        <dbReference type="ChEBI" id="CHEBI:15378"/>
        <dbReference type="ChEBI" id="CHEBI:16526"/>
        <dbReference type="ChEBI" id="CHEBI:30616"/>
        <dbReference type="ChEBI" id="CHEBI:43474"/>
        <dbReference type="ChEBI" id="CHEBI:149469"/>
        <dbReference type="ChEBI" id="CHEBI:149473"/>
        <dbReference type="ChEBI" id="CHEBI:456216"/>
        <dbReference type="EC" id="6.3.3.3"/>
    </reaction>
</comment>
<dbReference type="PANTHER" id="PTHR43210:SF2">
    <property type="entry name" value="ATP-DEPENDENT DETHIOBIOTIN SYNTHETASE BIOD 2"/>
    <property type="match status" value="1"/>
</dbReference>
<name>A0A2U1BAZ6_9BACT</name>
<comment type="subcellular location">
    <subcellularLocation>
        <location evidence="9">Cytoplasm</location>
    </subcellularLocation>
</comment>
<comment type="subunit">
    <text evidence="9">Homodimer.</text>
</comment>
<keyword evidence="2 9" id="KW-0436">Ligase</keyword>
<evidence type="ECO:0000256" key="2">
    <source>
        <dbReference type="ARBA" id="ARBA00022598"/>
    </source>
</evidence>
<dbReference type="GeneID" id="78293567"/>
<dbReference type="GO" id="GO:0005829">
    <property type="term" value="C:cytosol"/>
    <property type="evidence" value="ECO:0007669"/>
    <property type="project" value="TreeGrafter"/>
</dbReference>
<dbReference type="Proteomes" id="UP000576225">
    <property type="component" value="Unassembled WGS sequence"/>
</dbReference>
<feature type="binding site" evidence="9">
    <location>
        <position position="114"/>
    </location>
    <ligand>
        <name>Mg(2+)</name>
        <dbReference type="ChEBI" id="CHEBI:18420"/>
    </ligand>
</feature>
<dbReference type="RefSeq" id="WP_116882235.1">
    <property type="nucleotide sequence ID" value="NZ_CABMMC010000200.1"/>
</dbReference>
<keyword evidence="3 9" id="KW-0479">Metal-binding</keyword>
<comment type="function">
    <text evidence="9">Catalyzes a mechanistically unusual reaction, the ATP-dependent insertion of CO2 between the N7 and N8 nitrogen atoms of 7,8-diaminopelargonic acid (DAPA, also called 7,8-diammoniononanoate) to form a ureido ring.</text>
</comment>
<evidence type="ECO:0000256" key="4">
    <source>
        <dbReference type="ARBA" id="ARBA00022741"/>
    </source>
</evidence>
<evidence type="ECO:0000256" key="7">
    <source>
        <dbReference type="ARBA" id="ARBA00022842"/>
    </source>
</evidence>
<dbReference type="AlphaFoldDB" id="A0A2U1BAZ6"/>
<feature type="active site" evidence="9">
    <location>
        <position position="37"/>
    </location>
</feature>
<evidence type="ECO:0000313" key="10">
    <source>
        <dbReference type="EMBL" id="NMD87286.1"/>
    </source>
</evidence>
<proteinExistence type="inferred from homology"/>
<organism evidence="11 12">
    <name type="scientific">Victivallis vadensis</name>
    <dbReference type="NCBI Taxonomy" id="172901"/>
    <lineage>
        <taxon>Bacteria</taxon>
        <taxon>Pseudomonadati</taxon>
        <taxon>Lentisphaerota</taxon>
        <taxon>Lentisphaeria</taxon>
        <taxon>Victivallales</taxon>
        <taxon>Victivallaceae</taxon>
        <taxon>Victivallis</taxon>
    </lineage>
</organism>
<feature type="binding site" evidence="9">
    <location>
        <position position="41"/>
    </location>
    <ligand>
        <name>substrate</name>
    </ligand>
</feature>
<dbReference type="Gene3D" id="3.40.50.300">
    <property type="entry name" value="P-loop containing nucleotide triphosphate hydrolases"/>
    <property type="match status" value="1"/>
</dbReference>
<dbReference type="PIRSF" id="PIRSF006755">
    <property type="entry name" value="DTB_synth"/>
    <property type="match status" value="1"/>
</dbReference>
<reference evidence="11 12" key="1">
    <citation type="submission" date="2018-04" db="EMBL/GenBank/DDBJ databases">
        <title>Genomic Encyclopedia of Type Strains, Phase IV (KMG-IV): sequencing the most valuable type-strain genomes for metagenomic binning, comparative biology and taxonomic classification.</title>
        <authorList>
            <person name="Goeker M."/>
        </authorList>
    </citation>
    <scope>NUCLEOTIDE SEQUENCE [LARGE SCALE GENOMIC DNA]</scope>
    <source>
        <strain evidence="11 12">DSM 14823</strain>
    </source>
</reference>
<comment type="pathway">
    <text evidence="9">Cofactor biosynthesis; biotin biosynthesis; biotin from 7,8-diaminononanoate: step 1/2.</text>
</comment>
<accession>A0A2U1BAZ6</accession>
<dbReference type="NCBIfam" id="TIGR00347">
    <property type="entry name" value="bioD"/>
    <property type="match status" value="1"/>
</dbReference>